<reference evidence="3" key="1">
    <citation type="submission" date="2017-10" db="EMBL/GenBank/DDBJ databases">
        <authorList>
            <person name="Gaisin V.A."/>
            <person name="Rysina M.S."/>
            <person name="Grouzdev D.S."/>
        </authorList>
    </citation>
    <scope>NUCLEOTIDE SEQUENCE [LARGE SCALE GENOMIC DNA]</scope>
    <source>
        <strain evidence="3">V1</strain>
    </source>
</reference>
<evidence type="ECO:0000313" key="2">
    <source>
        <dbReference type="EMBL" id="PWW82154.1"/>
    </source>
</evidence>
<dbReference type="AlphaFoldDB" id="A0A317T644"/>
<evidence type="ECO:0000256" key="1">
    <source>
        <dbReference type="SAM" id="SignalP"/>
    </source>
</evidence>
<dbReference type="Proteomes" id="UP000246278">
    <property type="component" value="Unassembled WGS sequence"/>
</dbReference>
<gene>
    <name evidence="2" type="ORF">CR164_07420</name>
</gene>
<sequence>MKNRNKSLVFLASSVLLFGVSCSNAKEKPKLQPLVDEYAVAVDNVTCFWGEPINYGGRNYHEMGYAGPMNVNIVDRTASYWMSRFLLKPGETLVLKGQFSHARYNSIQSYGSSFSTSSLRDFEIAPDEGSINPFRQGASRDTPADKRWYTIYIVNEQEPDDPSLKKPNTLYAGVPEGDLQSHVELRYRTYLPDQKYDDKLDSTGGAQLPLPVKVIRADGTEEPFECDRDPKEQTFMLAQRLNNSATAIKAWEAIWKKYPCSEAKEGEFCNDPWTAPAKNPPVFEKIFDFKYSVFGQFLPPEEREKMKPASKCGGEVDVPANKDNGYMVAFAHNSFGKVLQITGKAPRTPRTYWNNEVWDESDTDLRYWSITTGNDLVTGQIASGVNDEMIPIREDGTFSVIVSKPEDRPEYATQENGHAWVDWGRRGDMAGRDGFTTIAIRHMIPSEGFKQASQFVCEPGTEAEVMGEYLPKARYFPDAAAFDKEFGPGGNK</sequence>
<accession>A0A317T644</accession>
<dbReference type="PROSITE" id="PS51257">
    <property type="entry name" value="PROKAR_LIPOPROTEIN"/>
    <property type="match status" value="1"/>
</dbReference>
<dbReference type="OrthoDB" id="9146291at2"/>
<feature type="chain" id="PRO_5016451382" evidence="1">
    <location>
        <begin position="26"/>
        <end position="492"/>
    </location>
</feature>
<evidence type="ECO:0000313" key="3">
    <source>
        <dbReference type="Proteomes" id="UP000246278"/>
    </source>
</evidence>
<feature type="signal peptide" evidence="1">
    <location>
        <begin position="1"/>
        <end position="25"/>
    </location>
</feature>
<proteinExistence type="predicted"/>
<keyword evidence="1" id="KW-0732">Signal</keyword>
<dbReference type="RefSeq" id="WP_110023288.1">
    <property type="nucleotide sequence ID" value="NZ_PDNZ01000004.1"/>
</dbReference>
<keyword evidence="3" id="KW-1185">Reference proteome</keyword>
<organism evidence="2 3">
    <name type="scientific">Prosthecochloris marina</name>
    <dbReference type="NCBI Taxonomy" id="2017681"/>
    <lineage>
        <taxon>Bacteria</taxon>
        <taxon>Pseudomonadati</taxon>
        <taxon>Chlorobiota</taxon>
        <taxon>Chlorobiia</taxon>
        <taxon>Chlorobiales</taxon>
        <taxon>Chlorobiaceae</taxon>
        <taxon>Prosthecochloris</taxon>
    </lineage>
</organism>
<dbReference type="EMBL" id="PDNZ01000004">
    <property type="protein sequence ID" value="PWW82154.1"/>
    <property type="molecule type" value="Genomic_DNA"/>
</dbReference>
<name>A0A317T644_9CHLB</name>
<protein>
    <submittedName>
        <fullName evidence="2">Uncharacterized protein</fullName>
    </submittedName>
</protein>
<comment type="caution">
    <text evidence="2">The sequence shown here is derived from an EMBL/GenBank/DDBJ whole genome shotgun (WGS) entry which is preliminary data.</text>
</comment>